<comment type="caution">
    <text evidence="1">The sequence shown here is derived from an EMBL/GenBank/DDBJ whole genome shotgun (WGS) entry which is preliminary data.</text>
</comment>
<dbReference type="AlphaFoldDB" id="A0AAE0GNK1"/>
<dbReference type="InterPro" id="IPR036493">
    <property type="entry name" value="YunC_sf"/>
</dbReference>
<accession>A0AAE0GNK1</accession>
<sequence>MFSCKRQILSFLTAPVAPNAKCISRACGNAYGGYAPGNLGTTSLGALAASFCSAANFDWQGLERHSISGLNRPLLAVLGTRGLLACGYISAERCGANGDACATVTGVDSHEDMLHAKVEAISDPAERLGLKIGMTGAEALALLR</sequence>
<organism evidence="1 2">
    <name type="scientific">Cymbomonas tetramitiformis</name>
    <dbReference type="NCBI Taxonomy" id="36881"/>
    <lineage>
        <taxon>Eukaryota</taxon>
        <taxon>Viridiplantae</taxon>
        <taxon>Chlorophyta</taxon>
        <taxon>Pyramimonadophyceae</taxon>
        <taxon>Pyramimonadales</taxon>
        <taxon>Pyramimonadaceae</taxon>
        <taxon>Cymbomonas</taxon>
    </lineage>
</organism>
<dbReference type="Proteomes" id="UP001190700">
    <property type="component" value="Unassembled WGS sequence"/>
</dbReference>
<evidence type="ECO:0008006" key="3">
    <source>
        <dbReference type="Google" id="ProtNLM"/>
    </source>
</evidence>
<keyword evidence="2" id="KW-1185">Reference proteome</keyword>
<dbReference type="Gene3D" id="3.30.1980.10">
    <property type="entry name" value="Hypothetical protein YunC"/>
    <property type="match status" value="1"/>
</dbReference>
<name>A0AAE0GNK1_9CHLO</name>
<proteinExistence type="predicted"/>
<dbReference type="InterPro" id="IPR014931">
    <property type="entry name" value="DUF1805"/>
</dbReference>
<evidence type="ECO:0000313" key="2">
    <source>
        <dbReference type="Proteomes" id="UP001190700"/>
    </source>
</evidence>
<gene>
    <name evidence="1" type="ORF">CYMTET_10802</name>
</gene>
<reference evidence="1 2" key="1">
    <citation type="journal article" date="2015" name="Genome Biol. Evol.">
        <title>Comparative Genomics of a Bacterivorous Green Alga Reveals Evolutionary Causalities and Consequences of Phago-Mixotrophic Mode of Nutrition.</title>
        <authorList>
            <person name="Burns J.A."/>
            <person name="Paasch A."/>
            <person name="Narechania A."/>
            <person name="Kim E."/>
        </authorList>
    </citation>
    <scope>NUCLEOTIDE SEQUENCE [LARGE SCALE GENOMIC DNA]</scope>
    <source>
        <strain evidence="1 2">PLY_AMNH</strain>
    </source>
</reference>
<protein>
    <recommendedName>
        <fullName evidence="3">DUF1805 domain-containing protein</fullName>
    </recommendedName>
</protein>
<evidence type="ECO:0000313" key="1">
    <source>
        <dbReference type="EMBL" id="KAK3281409.1"/>
    </source>
</evidence>
<dbReference type="EMBL" id="LGRX02003854">
    <property type="protein sequence ID" value="KAK3281409.1"/>
    <property type="molecule type" value="Genomic_DNA"/>
</dbReference>
<dbReference type="SUPFAM" id="SSF102891">
    <property type="entry name" value="Hypothetical protein Ta1206"/>
    <property type="match status" value="1"/>
</dbReference>
<dbReference type="Pfam" id="PF08827">
    <property type="entry name" value="DUF1805"/>
    <property type="match status" value="1"/>
</dbReference>